<dbReference type="RefSeq" id="WP_101073723.1">
    <property type="nucleotide sequence ID" value="NZ_PISP01000003.1"/>
</dbReference>
<dbReference type="SUPFAM" id="SSF53756">
    <property type="entry name" value="UDP-Glycosyltransferase/glycogen phosphorylase"/>
    <property type="match status" value="1"/>
</dbReference>
<dbReference type="EMBL" id="PISP01000003">
    <property type="protein sequence ID" value="PKD43249.1"/>
    <property type="molecule type" value="Genomic_DNA"/>
</dbReference>
<protein>
    <recommendedName>
        <fullName evidence="2">Glycosyl transferase family 1 domain-containing protein</fullName>
    </recommendedName>
</protein>
<accession>A0A2N0VGE5</accession>
<dbReference type="PANTHER" id="PTHR46401:SF2">
    <property type="entry name" value="GLYCOSYLTRANSFERASE WBBK-RELATED"/>
    <property type="match status" value="1"/>
</dbReference>
<evidence type="ECO:0000313" key="4">
    <source>
        <dbReference type="Proteomes" id="UP000233398"/>
    </source>
</evidence>
<keyword evidence="4" id="KW-1185">Reference proteome</keyword>
<evidence type="ECO:0000313" key="3">
    <source>
        <dbReference type="EMBL" id="PKD43249.1"/>
    </source>
</evidence>
<evidence type="ECO:0000256" key="1">
    <source>
        <dbReference type="ARBA" id="ARBA00022679"/>
    </source>
</evidence>
<dbReference type="GO" id="GO:0016757">
    <property type="term" value="F:glycosyltransferase activity"/>
    <property type="evidence" value="ECO:0007669"/>
    <property type="project" value="InterPro"/>
</dbReference>
<reference evidence="3 4" key="1">
    <citation type="submission" date="2017-11" db="EMBL/GenBank/DDBJ databases">
        <title>Rhodohalobacter 15182 sp. nov., isolated from a salt lake.</title>
        <authorList>
            <person name="Han S."/>
        </authorList>
    </citation>
    <scope>NUCLEOTIDE SEQUENCE [LARGE SCALE GENOMIC DNA]</scope>
    <source>
        <strain evidence="3 4">15182</strain>
    </source>
</reference>
<gene>
    <name evidence="3" type="ORF">CWD77_11585</name>
</gene>
<dbReference type="Proteomes" id="UP000233398">
    <property type="component" value="Unassembled WGS sequence"/>
</dbReference>
<feature type="domain" description="Glycosyl transferase family 1" evidence="2">
    <location>
        <begin position="217"/>
        <end position="380"/>
    </location>
</feature>
<comment type="caution">
    <text evidence="3">The sequence shown here is derived from an EMBL/GenBank/DDBJ whole genome shotgun (WGS) entry which is preliminary data.</text>
</comment>
<dbReference type="AlphaFoldDB" id="A0A2N0VGE5"/>
<name>A0A2N0VGE5_9BACT</name>
<keyword evidence="1" id="KW-0808">Transferase</keyword>
<dbReference type="Pfam" id="PF00534">
    <property type="entry name" value="Glycos_transf_1"/>
    <property type="match status" value="1"/>
</dbReference>
<proteinExistence type="predicted"/>
<dbReference type="OrthoDB" id="9811902at2"/>
<dbReference type="CDD" id="cd03794">
    <property type="entry name" value="GT4_WbuB-like"/>
    <property type="match status" value="1"/>
</dbReference>
<organism evidence="3 4">
    <name type="scientific">Rhodohalobacter barkolensis</name>
    <dbReference type="NCBI Taxonomy" id="2053187"/>
    <lineage>
        <taxon>Bacteria</taxon>
        <taxon>Pseudomonadati</taxon>
        <taxon>Balneolota</taxon>
        <taxon>Balneolia</taxon>
        <taxon>Balneolales</taxon>
        <taxon>Balneolaceae</taxon>
        <taxon>Rhodohalobacter</taxon>
    </lineage>
</organism>
<dbReference type="Gene3D" id="3.40.50.2000">
    <property type="entry name" value="Glycogen Phosphorylase B"/>
    <property type="match status" value="2"/>
</dbReference>
<dbReference type="GO" id="GO:0009103">
    <property type="term" value="P:lipopolysaccharide biosynthetic process"/>
    <property type="evidence" value="ECO:0007669"/>
    <property type="project" value="TreeGrafter"/>
</dbReference>
<sequence length="416" mass="47276">MNFWTISLFDPTPYDQVGELRFIQIAKAANRAGHSVTHFTSTFHHPSKEHRFKQNTTIEENPGYSIEYIFSKGYKKNISLERVRAHADFADRLMETLKKKPRPDAIFISMPPLSSAEAVTEWGKATGIPVFVDIIDPWPDSFIKDVPSFLKPLSRFFIRPFFKKLERILQNSTVVTSISNGYLDWARSRYDGVRKTACFYPALELDKIQDQLLKLSGKEVRNEDVLRMVYVGSLGSSYDIPAIVKAAAVLDKKHPGKTEFTLAGSGPQAEIAKEYEKKLTNLKYLGRISDEELLRQYYLSDLGLLQHKNNLTQTVTYKLFSYLSAGLPILNSLQSEMVEIIDSNSVGMNNMNGNVEELVANIESFLFDRDKLNRYKKNAIDLTREKGDSGKVYSELIEMLESATIKTCKPSVKVVK</sequence>
<evidence type="ECO:0000259" key="2">
    <source>
        <dbReference type="Pfam" id="PF00534"/>
    </source>
</evidence>
<dbReference type="InterPro" id="IPR001296">
    <property type="entry name" value="Glyco_trans_1"/>
</dbReference>
<dbReference type="PANTHER" id="PTHR46401">
    <property type="entry name" value="GLYCOSYLTRANSFERASE WBBK-RELATED"/>
    <property type="match status" value="1"/>
</dbReference>